<reference evidence="5 6" key="1">
    <citation type="submission" date="2017-04" db="EMBL/GenBank/DDBJ databases">
        <authorList>
            <person name="Afonso C.L."/>
            <person name="Miller P.J."/>
            <person name="Scott M.A."/>
            <person name="Spackman E."/>
            <person name="Goraichik I."/>
            <person name="Dimitrov K.M."/>
            <person name="Suarez D.L."/>
            <person name="Swayne D.E."/>
        </authorList>
    </citation>
    <scope>NUCLEOTIDE SEQUENCE [LARGE SCALE GENOMIC DNA]</scope>
    <source>
        <strain evidence="5 6">USBA 355</strain>
    </source>
</reference>
<evidence type="ECO:0000313" key="6">
    <source>
        <dbReference type="Proteomes" id="UP000192917"/>
    </source>
</evidence>
<comment type="subcellular location">
    <subcellularLocation>
        <location evidence="1">Periplasm</location>
    </subcellularLocation>
</comment>
<dbReference type="STRING" id="560819.SAMN05428998_108105"/>
<accession>A0A1Y6BTS1</accession>
<evidence type="ECO:0000256" key="4">
    <source>
        <dbReference type="SAM" id="SignalP"/>
    </source>
</evidence>
<dbReference type="GO" id="GO:0042597">
    <property type="term" value="C:periplasmic space"/>
    <property type="evidence" value="ECO:0007669"/>
    <property type="project" value="UniProtKB-SubCell"/>
</dbReference>
<dbReference type="PANTHER" id="PTHR30024">
    <property type="entry name" value="ALIPHATIC SULFONATES-BINDING PROTEIN-RELATED"/>
    <property type="match status" value="1"/>
</dbReference>
<feature type="chain" id="PRO_5012193168" evidence="4">
    <location>
        <begin position="42"/>
        <end position="361"/>
    </location>
</feature>
<evidence type="ECO:0000256" key="2">
    <source>
        <dbReference type="ARBA" id="ARBA00010742"/>
    </source>
</evidence>
<dbReference type="Gene3D" id="3.40.190.10">
    <property type="entry name" value="Periplasmic binding protein-like II"/>
    <property type="match status" value="2"/>
</dbReference>
<dbReference type="SUPFAM" id="SSF53850">
    <property type="entry name" value="Periplasmic binding protein-like II"/>
    <property type="match status" value="1"/>
</dbReference>
<evidence type="ECO:0000256" key="1">
    <source>
        <dbReference type="ARBA" id="ARBA00004418"/>
    </source>
</evidence>
<keyword evidence="6" id="KW-1185">Reference proteome</keyword>
<dbReference type="EMBL" id="FWZX01000008">
    <property type="protein sequence ID" value="SMF24879.1"/>
    <property type="molecule type" value="Genomic_DNA"/>
</dbReference>
<keyword evidence="3 4" id="KW-0732">Signal</keyword>
<organism evidence="5 6">
    <name type="scientific">Tistlia consotensis USBA 355</name>
    <dbReference type="NCBI Taxonomy" id="560819"/>
    <lineage>
        <taxon>Bacteria</taxon>
        <taxon>Pseudomonadati</taxon>
        <taxon>Pseudomonadota</taxon>
        <taxon>Alphaproteobacteria</taxon>
        <taxon>Rhodospirillales</taxon>
        <taxon>Rhodovibrionaceae</taxon>
        <taxon>Tistlia</taxon>
    </lineage>
</organism>
<feature type="signal peptide" evidence="4">
    <location>
        <begin position="1"/>
        <end position="41"/>
    </location>
</feature>
<gene>
    <name evidence="5" type="ORF">SAMN05428998_108105</name>
</gene>
<evidence type="ECO:0000313" key="5">
    <source>
        <dbReference type="EMBL" id="SMF24879.1"/>
    </source>
</evidence>
<dbReference type="PANTHER" id="PTHR30024:SF47">
    <property type="entry name" value="TAURINE-BINDING PERIPLASMIC PROTEIN"/>
    <property type="match status" value="1"/>
</dbReference>
<comment type="similarity">
    <text evidence="2">Belongs to the bacterial solute-binding protein SsuA/TauA family.</text>
</comment>
<dbReference type="AlphaFoldDB" id="A0A1Y6BTS1"/>
<name>A0A1Y6BTS1_9PROT</name>
<dbReference type="GO" id="GO:0042918">
    <property type="term" value="P:alkanesulfonate transmembrane transport"/>
    <property type="evidence" value="ECO:0007669"/>
    <property type="project" value="TreeGrafter"/>
</dbReference>
<evidence type="ECO:0000256" key="3">
    <source>
        <dbReference type="ARBA" id="ARBA00022729"/>
    </source>
</evidence>
<proteinExistence type="inferred from homology"/>
<dbReference type="RefSeq" id="WP_085122993.1">
    <property type="nucleotide sequence ID" value="NZ_FWZX01000008.1"/>
</dbReference>
<dbReference type="Pfam" id="PF13379">
    <property type="entry name" value="NMT1_2"/>
    <property type="match status" value="1"/>
</dbReference>
<sequence length="361" mass="37692">MTAKASGVRQGRRAGFSGFVAGLSALALGLALAGAPGTASAADMPQVKLAIGGPSCLCYLPTVLAHQLGLYKKNGVDVEMIPLKGGSQALTAVLGGSADVVSGYYDHTVELQPKGKILESFVVYDRFPGLVLAVSPKYTDKIKTVGDLVGQKVGVSAPGSSTDFFLKYALHKDGKDPNSVPVVGIGLGATAVAAMEQGQVQAAVMLDPAVTLMKGKYKDLRILIDTRSQADTRKVFGGDYPGGALYAPADWVKDNPAAAQGLADGMVETLKWIHSHSAEEIMAKMPAEYVGKDTALYLAALKNTIPMYSKNGVMDPKGAQAVLDVFASSDKEVANGHVDLSRTYTNLYAKKAASKLGIPTE</sequence>
<protein>
    <submittedName>
        <fullName evidence="5">NitT/TauT family transport system substrate-binding protein</fullName>
    </submittedName>
</protein>
<dbReference type="Proteomes" id="UP000192917">
    <property type="component" value="Unassembled WGS sequence"/>
</dbReference>